<dbReference type="Pfam" id="PF25412">
    <property type="entry name" value="zf-C2H2_ZNF592"/>
    <property type="match status" value="1"/>
</dbReference>
<evidence type="ECO:0000313" key="13">
    <source>
        <dbReference type="EMBL" id="KAK7116782.1"/>
    </source>
</evidence>
<proteinExistence type="predicted"/>
<keyword evidence="6" id="KW-0805">Transcription regulation</keyword>
<evidence type="ECO:0000256" key="10">
    <source>
        <dbReference type="PROSITE-ProRule" id="PRU00042"/>
    </source>
</evidence>
<feature type="compositionally biased region" description="Polar residues" evidence="11">
    <location>
        <begin position="208"/>
        <end position="217"/>
    </location>
</feature>
<protein>
    <recommendedName>
        <fullName evidence="12">C2H2-type domain-containing protein</fullName>
    </recommendedName>
</protein>
<feature type="compositionally biased region" description="Polar residues" evidence="11">
    <location>
        <begin position="585"/>
        <end position="601"/>
    </location>
</feature>
<evidence type="ECO:0000256" key="2">
    <source>
        <dbReference type="ARBA" id="ARBA00022723"/>
    </source>
</evidence>
<organism evidence="13 14">
    <name type="scientific">Littorina saxatilis</name>
    <dbReference type="NCBI Taxonomy" id="31220"/>
    <lineage>
        <taxon>Eukaryota</taxon>
        <taxon>Metazoa</taxon>
        <taxon>Spiralia</taxon>
        <taxon>Lophotrochozoa</taxon>
        <taxon>Mollusca</taxon>
        <taxon>Gastropoda</taxon>
        <taxon>Caenogastropoda</taxon>
        <taxon>Littorinimorpha</taxon>
        <taxon>Littorinoidea</taxon>
        <taxon>Littorinidae</taxon>
        <taxon>Littorina</taxon>
    </lineage>
</organism>
<feature type="compositionally biased region" description="Basic and acidic residues" evidence="11">
    <location>
        <begin position="181"/>
        <end position="207"/>
    </location>
</feature>
<comment type="subcellular location">
    <subcellularLocation>
        <location evidence="1">Nucleus</location>
    </subcellularLocation>
</comment>
<feature type="region of interest" description="Disordered" evidence="11">
    <location>
        <begin position="1700"/>
        <end position="1743"/>
    </location>
</feature>
<keyword evidence="5" id="KW-0862">Zinc</keyword>
<feature type="compositionally biased region" description="Polar residues" evidence="11">
    <location>
        <begin position="167"/>
        <end position="176"/>
    </location>
</feature>
<feature type="domain" description="C2H2-type" evidence="12">
    <location>
        <begin position="1784"/>
        <end position="1812"/>
    </location>
</feature>
<evidence type="ECO:0000313" key="14">
    <source>
        <dbReference type="Proteomes" id="UP001374579"/>
    </source>
</evidence>
<feature type="compositionally biased region" description="Basic and acidic residues" evidence="11">
    <location>
        <begin position="50"/>
        <end position="68"/>
    </location>
</feature>
<feature type="region of interest" description="Disordered" evidence="11">
    <location>
        <begin position="1557"/>
        <end position="1585"/>
    </location>
</feature>
<dbReference type="GO" id="GO:0003677">
    <property type="term" value="F:DNA binding"/>
    <property type="evidence" value="ECO:0007669"/>
    <property type="project" value="UniProtKB-KW"/>
</dbReference>
<feature type="compositionally biased region" description="Low complexity" evidence="11">
    <location>
        <begin position="311"/>
        <end position="321"/>
    </location>
</feature>
<feature type="domain" description="C2H2-type" evidence="12">
    <location>
        <begin position="1636"/>
        <end position="1664"/>
    </location>
</feature>
<name>A0AAN9C3C2_9CAEN</name>
<evidence type="ECO:0000256" key="7">
    <source>
        <dbReference type="ARBA" id="ARBA00023125"/>
    </source>
</evidence>
<evidence type="ECO:0000256" key="6">
    <source>
        <dbReference type="ARBA" id="ARBA00023015"/>
    </source>
</evidence>
<keyword evidence="2" id="KW-0479">Metal-binding</keyword>
<feature type="region of interest" description="Disordered" evidence="11">
    <location>
        <begin position="1501"/>
        <end position="1535"/>
    </location>
</feature>
<feature type="region of interest" description="Disordered" evidence="11">
    <location>
        <begin position="1915"/>
        <end position="1993"/>
    </location>
</feature>
<feature type="compositionally biased region" description="Low complexity" evidence="11">
    <location>
        <begin position="1723"/>
        <end position="1740"/>
    </location>
</feature>
<dbReference type="SUPFAM" id="SSF57667">
    <property type="entry name" value="beta-beta-alpha zinc fingers"/>
    <property type="match status" value="1"/>
</dbReference>
<dbReference type="PANTHER" id="PTHR24406">
    <property type="entry name" value="TRANSCRIPTIONAL REPRESSOR CTCFL-RELATED"/>
    <property type="match status" value="1"/>
</dbReference>
<feature type="compositionally biased region" description="Low complexity" evidence="11">
    <location>
        <begin position="774"/>
        <end position="794"/>
    </location>
</feature>
<dbReference type="InterPro" id="IPR057356">
    <property type="entry name" value="Znf-C2H2_ZNF592"/>
</dbReference>
<feature type="region of interest" description="Disordered" evidence="11">
    <location>
        <begin position="658"/>
        <end position="677"/>
    </location>
</feature>
<evidence type="ECO:0000256" key="5">
    <source>
        <dbReference type="ARBA" id="ARBA00022833"/>
    </source>
</evidence>
<keyword evidence="9" id="KW-0539">Nucleus</keyword>
<feature type="compositionally biased region" description="Polar residues" evidence="11">
    <location>
        <begin position="499"/>
        <end position="509"/>
    </location>
</feature>
<evidence type="ECO:0000256" key="1">
    <source>
        <dbReference type="ARBA" id="ARBA00004123"/>
    </source>
</evidence>
<feature type="region of interest" description="Disordered" evidence="11">
    <location>
        <begin position="1"/>
        <end position="256"/>
    </location>
</feature>
<dbReference type="EMBL" id="JBAMIC010000001">
    <property type="protein sequence ID" value="KAK7116782.1"/>
    <property type="molecule type" value="Genomic_DNA"/>
</dbReference>
<feature type="region of interest" description="Disordered" evidence="11">
    <location>
        <begin position="2015"/>
        <end position="2042"/>
    </location>
</feature>
<dbReference type="Pfam" id="PF16622">
    <property type="entry name" value="zf-C2H2_11"/>
    <property type="match status" value="1"/>
</dbReference>
<feature type="domain" description="C2H2-type" evidence="12">
    <location>
        <begin position="1161"/>
        <end position="1186"/>
    </location>
</feature>
<evidence type="ECO:0000259" key="12">
    <source>
        <dbReference type="PROSITE" id="PS50157"/>
    </source>
</evidence>
<gene>
    <name evidence="13" type="ORF">V1264_002401</name>
</gene>
<keyword evidence="14" id="KW-1185">Reference proteome</keyword>
<dbReference type="InterPro" id="IPR036236">
    <property type="entry name" value="Znf_C2H2_sf"/>
</dbReference>
<evidence type="ECO:0000256" key="9">
    <source>
        <dbReference type="ARBA" id="ARBA00023242"/>
    </source>
</evidence>
<dbReference type="PROSITE" id="PS00028">
    <property type="entry name" value="ZINC_FINGER_C2H2_1"/>
    <property type="match status" value="5"/>
</dbReference>
<feature type="compositionally biased region" description="Basic and acidic residues" evidence="11">
    <location>
        <begin position="1557"/>
        <end position="1566"/>
    </location>
</feature>
<feature type="region of interest" description="Disordered" evidence="11">
    <location>
        <begin position="432"/>
        <end position="607"/>
    </location>
</feature>
<reference evidence="13 14" key="1">
    <citation type="submission" date="2024-02" db="EMBL/GenBank/DDBJ databases">
        <title>Chromosome-scale genome assembly of the rough periwinkle Littorina saxatilis.</title>
        <authorList>
            <person name="De Jode A."/>
            <person name="Faria R."/>
            <person name="Formenti G."/>
            <person name="Sims Y."/>
            <person name="Smith T.P."/>
            <person name="Tracey A."/>
            <person name="Wood J.M.D."/>
            <person name="Zagrodzka Z.B."/>
            <person name="Johannesson K."/>
            <person name="Butlin R.K."/>
            <person name="Leder E.H."/>
        </authorList>
    </citation>
    <scope>NUCLEOTIDE SEQUENCE [LARGE SCALE GENOMIC DNA]</scope>
    <source>
        <strain evidence="13">Snail1</strain>
        <tissue evidence="13">Muscle</tissue>
    </source>
</reference>
<feature type="compositionally biased region" description="Polar residues" evidence="11">
    <location>
        <begin position="1"/>
        <end position="47"/>
    </location>
</feature>
<keyword evidence="8" id="KW-0804">Transcription</keyword>
<dbReference type="Proteomes" id="UP001374579">
    <property type="component" value="Unassembled WGS sequence"/>
</dbReference>
<dbReference type="SMART" id="SM00355">
    <property type="entry name" value="ZnF_C2H2"/>
    <property type="match status" value="14"/>
</dbReference>
<dbReference type="InterPro" id="IPR050888">
    <property type="entry name" value="ZnF_C2H2-type_TF"/>
</dbReference>
<feature type="compositionally biased region" description="Basic and acidic residues" evidence="11">
    <location>
        <begin position="1502"/>
        <end position="1519"/>
    </location>
</feature>
<feature type="region of interest" description="Disordered" evidence="11">
    <location>
        <begin position="773"/>
        <end position="794"/>
    </location>
</feature>
<dbReference type="GO" id="GO:0008270">
    <property type="term" value="F:zinc ion binding"/>
    <property type="evidence" value="ECO:0007669"/>
    <property type="project" value="UniProtKB-KW"/>
</dbReference>
<feature type="compositionally biased region" description="Polar residues" evidence="11">
    <location>
        <begin position="659"/>
        <end position="677"/>
    </location>
</feature>
<keyword evidence="7" id="KW-0238">DNA-binding</keyword>
<feature type="domain" description="C2H2-type" evidence="12">
    <location>
        <begin position="1330"/>
        <end position="1358"/>
    </location>
</feature>
<feature type="compositionally biased region" description="Basic and acidic residues" evidence="11">
    <location>
        <begin position="434"/>
        <end position="450"/>
    </location>
</feature>
<dbReference type="Gene3D" id="3.30.160.60">
    <property type="entry name" value="Classic Zinc Finger"/>
    <property type="match status" value="5"/>
</dbReference>
<feature type="compositionally biased region" description="Basic and acidic residues" evidence="11">
    <location>
        <begin position="322"/>
        <end position="331"/>
    </location>
</feature>
<evidence type="ECO:0000256" key="4">
    <source>
        <dbReference type="ARBA" id="ARBA00022771"/>
    </source>
</evidence>
<dbReference type="InterPro" id="IPR013087">
    <property type="entry name" value="Znf_C2H2_type"/>
</dbReference>
<accession>A0AAN9C3C2</accession>
<feature type="compositionally biased region" description="Low complexity" evidence="11">
    <location>
        <begin position="75"/>
        <end position="84"/>
    </location>
</feature>
<feature type="compositionally biased region" description="Polar residues" evidence="11">
    <location>
        <begin position="1918"/>
        <end position="1927"/>
    </location>
</feature>
<keyword evidence="4 10" id="KW-0863">Zinc-finger</keyword>
<dbReference type="PROSITE" id="PS50157">
    <property type="entry name" value="ZINC_FINGER_C2H2_2"/>
    <property type="match status" value="5"/>
</dbReference>
<feature type="region of interest" description="Disordered" evidence="11">
    <location>
        <begin position="296"/>
        <end position="331"/>
    </location>
</feature>
<dbReference type="Pfam" id="PF00096">
    <property type="entry name" value="zf-C2H2"/>
    <property type="match status" value="2"/>
</dbReference>
<sequence>MEGCSSQTATDASEKQPTNPDVTSSHSLTESTAYVSDSCVTEVSDAQQLVKDKEDVPLVEKLPPEKHSAGLISQTSSTVSSLLVNEAGTAKSGQEKEMLGVAQNDSNVKTGEEPDTKSDTDTDSPDTVPHSQSTNVFAHNESAEGDLVTVVEHMAGDTSASMEDDPIQSQTEQPSEMVSIVEKDSAHISEAENGKENAQEKDGEVERNSSQGAQMPISTLPPGSGTSRPPAPDSDALSISLTEESEGNKSDNQSDYDYDIISLNDEDLTNTTQFVITNVCSIREDDTYFHEYVADREDGDENSNQLDLESSSKSSSFISDSTSEHTVEGGDHAATVSENQATVSSAGEIPQTNADVVAHGQISVASEPPATGTVTSTGQPYNATPTIRHQSLPDTVPTVVSPIQYAVSSAAAAVPTVSSSLSSTATAELAVSVTREEGAGRNQGTDENRSADGYQPPHEKNVPAAVGKGKDSKQKSSDPFTIKFEPPDSGYETGAAAAASTSFRQTATGSSGGAVTAQGMQRSETVRPASESSGSRKRPHSGPEAGQEDQSNHSDQRKRQGLGSDDSEQNTLLPNRRRLDAVLGLNSNPGQANTALVTSGTERSEPVPMQADAGQKTFITLSKPLLVPSSWTKKSSSQPHNIPTKSVCLNLPPELFKKQSPTNEVSNTSAPAATGPSSRLMIGLSQLVTSSYATVPSSTLAASPAAPSLQSVRRPATVTSVATSSQQLTNDQLISHLRHVQDKPGSHQMLTIPMPDGSMHNIKVVYAPSLQPRTPVVSTTSSPTTLSQSVQQSTTDETACTTHAATGSQQGVTIIQVQGGRHVPTTTTSGISPAMAIPSQPSALRLQTSVRPATSFVSSVPLQVNTGVRPTLSFALSHRNPTPATSNTPPATVKLASFQPGLPQTRVVRPGTVPVGVRPMQSMLKTAPTSSSTSGSSAPVVSATLSQSQMSKRDLRFDQVSAEAKLSASDMAALIQGKNLVPFLEPRRRPGSKSNCYRCVECGIICCTLVGYTVHVKRMSMVIRYACMSCKAALVFFNKCTFLAHLRKHSTADSNLGQVLNLKSYTMSVSSLPDKLLPPIHPQHMDPLVINRNQPISCKECRQVLSDSSKLAVHFGSEIIQCVFAHTCTHCKMELPTLCALKAHLRLHDEKSHTFWAHPDFVCPECGLCFPNQASLYQHLFATCMHFNRCVNLRCPVCNLFQPTLQVLEDHLGTFHANQRRYQCFLCKRAYHSLQSFQHHFPQLHHHLKHTSFERDKLYTLTQSCSLCKNVDNEGAPSLQDKDHARKHMEEEKARAKFGFACVFCQETTIFTHSSELISHLSCKHEAYRFPCSMCQQGFVTLALLRIHVLSEHGSSKTTHRRKTCLKCTAGGQLSDESILPHVMWHILKMMTETADSQESVSTNPLSQRSMQIHVPKVNAMSNDEQKQMLICRSCGHVSPSQYALQRHIRKAQHVFCRFFSICPFCQRFDFVNDTSFYLHKKQCMTDSGVYSFLVVGEEEDERKKEREQEKTAKRARENDEQDNMSVERSKTVQPVTTVHAARLRTWLGAAVRKVEHTDTSADHQKLQSPSLSLKRPREPVKNQQPAKLMKIVRVFPKPCGKDSTTTHIAVRSAQTATPQLVAADRSAESQEPEFYPCHLCGLTYKSGATLTEHLARAHGGERNVLCCKLCRKKGKEIMLSKTNLKKHLVRKHNVAKPAAEGMVNAECENPQESTEDLATPGSSRLSTDSESSVSSASDRSPVRRLRITGDDAQEYVCAKCSFSSLSADDFRNHITTHAVENCVQCLECGLSFSAISSLKKHLFMVHKVKQPAAYVEKHDIKLDELSMDVASHMDSLAPLGEPEVVIKTAEMYHENLHAAKPFIEEIKEKRSRRSEDGEESVLECNVCYKEFENEGSLKSHMRTHGMAFIRSRRVDTRQSVSKNVPETSDDAEGAESENAQEITNTGSEDAQEITNTGSEDAQEITITGSEDAQEITNTGSEDAQELTNTGSEDAQEITITGSEDAQEITITGSEDAQELTITGSEDAQEITITGSEDAQEITITGSEDAQEITNTGSEYAQELTNTGSEDETVLTI</sequence>
<feature type="domain" description="C2H2-type" evidence="12">
    <location>
        <begin position="1883"/>
        <end position="1905"/>
    </location>
</feature>
<evidence type="ECO:0000256" key="8">
    <source>
        <dbReference type="ARBA" id="ARBA00023163"/>
    </source>
</evidence>
<feature type="compositionally biased region" description="Polar residues" evidence="11">
    <location>
        <begin position="1938"/>
        <end position="1993"/>
    </location>
</feature>
<evidence type="ECO:0000256" key="11">
    <source>
        <dbReference type="SAM" id="MobiDB-lite"/>
    </source>
</evidence>
<dbReference type="GO" id="GO:0005634">
    <property type="term" value="C:nucleus"/>
    <property type="evidence" value="ECO:0007669"/>
    <property type="project" value="UniProtKB-SubCell"/>
</dbReference>
<keyword evidence="3" id="KW-0677">Repeat</keyword>
<feature type="compositionally biased region" description="Basic and acidic residues" evidence="11">
    <location>
        <begin position="110"/>
        <end position="120"/>
    </location>
</feature>
<comment type="caution">
    <text evidence="13">The sequence shown here is derived from an EMBL/GenBank/DDBJ whole genome shotgun (WGS) entry which is preliminary data.</text>
</comment>
<dbReference type="InterPro" id="IPR041697">
    <property type="entry name" value="Znf-C2H2_11"/>
</dbReference>
<evidence type="ECO:0000256" key="3">
    <source>
        <dbReference type="ARBA" id="ARBA00022737"/>
    </source>
</evidence>